<dbReference type="EMBL" id="AGUD01000034">
    <property type="protein sequence ID" value="EHN12323.1"/>
    <property type="molecule type" value="Genomic_DNA"/>
</dbReference>
<dbReference type="Gene3D" id="2.30.110.10">
    <property type="entry name" value="Electron Transport, Fmn-binding Protein, Chain A"/>
    <property type="match status" value="1"/>
</dbReference>
<dbReference type="Pfam" id="PF01613">
    <property type="entry name" value="Flavin_Reduct"/>
    <property type="match status" value="1"/>
</dbReference>
<dbReference type="SMART" id="SM00903">
    <property type="entry name" value="Flavin_Reduct"/>
    <property type="match status" value="1"/>
</dbReference>
<dbReference type="GO" id="GO:0042602">
    <property type="term" value="F:riboflavin reductase (NADPH) activity"/>
    <property type="evidence" value="ECO:0007669"/>
    <property type="project" value="TreeGrafter"/>
</dbReference>
<comment type="caution">
    <text evidence="3">The sequence shown here is derived from an EMBL/GenBank/DDBJ whole genome shotgun (WGS) entry which is preliminary data.</text>
</comment>
<feature type="domain" description="Flavin reductase like" evidence="2">
    <location>
        <begin position="16"/>
        <end position="159"/>
    </location>
</feature>
<dbReference type="AlphaFoldDB" id="H0E1X3"/>
<organism evidence="3 4">
    <name type="scientific">Patulibacter medicamentivorans</name>
    <dbReference type="NCBI Taxonomy" id="1097667"/>
    <lineage>
        <taxon>Bacteria</taxon>
        <taxon>Bacillati</taxon>
        <taxon>Actinomycetota</taxon>
        <taxon>Thermoleophilia</taxon>
        <taxon>Solirubrobacterales</taxon>
        <taxon>Patulibacteraceae</taxon>
        <taxon>Patulibacter</taxon>
    </lineage>
</organism>
<dbReference type="RefSeq" id="WP_007571142.1">
    <property type="nucleotide sequence ID" value="NZ_AGUD01000034.1"/>
</dbReference>
<accession>H0E1X3</accession>
<keyword evidence="4" id="KW-1185">Reference proteome</keyword>
<evidence type="ECO:0000313" key="4">
    <source>
        <dbReference type="Proteomes" id="UP000005143"/>
    </source>
</evidence>
<dbReference type="InterPro" id="IPR050268">
    <property type="entry name" value="NADH-dep_flavin_reductase"/>
</dbReference>
<sequence>MAPLATAEDLRAAFKLRPEPVCAITTCDEYGERIGMTATSVTSVSMTPPMVLVCVRTHALIASPMRARLPFVVHFLSDGQRDIAARLASPVEDKFEGVSHRMSRSGAARLDRAIAVLECDTTDVHPAGDHIIVVGTVTKVDLGGPDDDPLLFRGGTFVTVATDHRPSR</sequence>
<dbReference type="InterPro" id="IPR012349">
    <property type="entry name" value="Split_barrel_FMN-bd"/>
</dbReference>
<proteinExistence type="predicted"/>
<dbReference type="PANTHER" id="PTHR30466:SF1">
    <property type="entry name" value="FMN REDUCTASE (NADH) RUTF"/>
    <property type="match status" value="1"/>
</dbReference>
<evidence type="ECO:0000259" key="2">
    <source>
        <dbReference type="SMART" id="SM00903"/>
    </source>
</evidence>
<dbReference type="SUPFAM" id="SSF50475">
    <property type="entry name" value="FMN-binding split barrel"/>
    <property type="match status" value="1"/>
</dbReference>
<dbReference type="PANTHER" id="PTHR30466">
    <property type="entry name" value="FLAVIN REDUCTASE"/>
    <property type="match status" value="1"/>
</dbReference>
<evidence type="ECO:0000313" key="3">
    <source>
        <dbReference type="EMBL" id="EHN12323.1"/>
    </source>
</evidence>
<reference evidence="3 4" key="1">
    <citation type="journal article" date="2013" name="Biodegradation">
        <title>Quantitative proteomic analysis of ibuprofen-degrading Patulibacter sp. strain I11.</title>
        <authorList>
            <person name="Almeida B."/>
            <person name="Kjeldal H."/>
            <person name="Lolas I."/>
            <person name="Knudsen A.D."/>
            <person name="Carvalho G."/>
            <person name="Nielsen K.L."/>
            <person name="Barreto Crespo M.T."/>
            <person name="Stensballe A."/>
            <person name="Nielsen J.L."/>
        </authorList>
    </citation>
    <scope>NUCLEOTIDE SEQUENCE [LARGE SCALE GENOMIC DNA]</scope>
    <source>
        <strain evidence="3 4">I11</strain>
    </source>
</reference>
<dbReference type="Proteomes" id="UP000005143">
    <property type="component" value="Unassembled WGS sequence"/>
</dbReference>
<name>H0E1X3_9ACTN</name>
<protein>
    <submittedName>
        <fullName evidence="3">Putative reductase</fullName>
    </submittedName>
</protein>
<dbReference type="InterPro" id="IPR002563">
    <property type="entry name" value="Flavin_Rdtase-like_dom"/>
</dbReference>
<dbReference type="GO" id="GO:0010181">
    <property type="term" value="F:FMN binding"/>
    <property type="evidence" value="ECO:0007669"/>
    <property type="project" value="InterPro"/>
</dbReference>
<gene>
    <name evidence="3" type="ORF">PAI11_07850</name>
</gene>
<evidence type="ECO:0000256" key="1">
    <source>
        <dbReference type="ARBA" id="ARBA00023002"/>
    </source>
</evidence>
<keyword evidence="1" id="KW-0560">Oxidoreductase</keyword>